<dbReference type="Proteomes" id="UP000324800">
    <property type="component" value="Unassembled WGS sequence"/>
</dbReference>
<feature type="coiled-coil region" evidence="1">
    <location>
        <begin position="108"/>
        <end position="156"/>
    </location>
</feature>
<feature type="non-terminal residue" evidence="3">
    <location>
        <position position="311"/>
    </location>
</feature>
<evidence type="ECO:0000313" key="3">
    <source>
        <dbReference type="EMBL" id="KAA6360464.1"/>
    </source>
</evidence>
<dbReference type="EMBL" id="SNRW01026904">
    <property type="protein sequence ID" value="KAA6360464.1"/>
    <property type="molecule type" value="Genomic_DNA"/>
</dbReference>
<sequence length="311" mass="36200">MSTLQSTGVRPGIVQQHSMIARTGSLGTQSFKQPHTTIQAQNSFVGTTLISAPSTTSIYRPADHAIKSQPLFLADSFSRPKPTVGYISVPTTASSSSSTNSLITQNDIDKLHEEIRNLKELLHQREMQIEKLKQIESEKDNEIKLLKKDISDLKQNELNRIKQIDIDAETDKQKDKDKDKLIEDEKKKWIILLKKKEEDWEKERIKEKEKEKDKEKDNQQRKQLEIEAVTVKLNGQLKEKQNEIDELLVQIKELQSKDNKRNQSDSDKDKQMFDIEQKLIEKDKQMKINQDKLNEMQKESQMNMKMVVEMR</sequence>
<evidence type="ECO:0000256" key="2">
    <source>
        <dbReference type="SAM" id="MobiDB-lite"/>
    </source>
</evidence>
<feature type="compositionally biased region" description="Basic and acidic residues" evidence="2">
    <location>
        <begin position="254"/>
        <end position="274"/>
    </location>
</feature>
<protein>
    <submittedName>
        <fullName evidence="3">Uncharacterized protein</fullName>
    </submittedName>
</protein>
<dbReference type="AlphaFoldDB" id="A0A5J4TPU1"/>
<evidence type="ECO:0000256" key="1">
    <source>
        <dbReference type="SAM" id="Coils"/>
    </source>
</evidence>
<accession>A0A5J4TPU1</accession>
<reference evidence="3 4" key="1">
    <citation type="submission" date="2019-03" db="EMBL/GenBank/DDBJ databases">
        <title>Single cell metagenomics reveals metabolic interactions within the superorganism composed of flagellate Streblomastix strix and complex community of Bacteroidetes bacteria on its surface.</title>
        <authorList>
            <person name="Treitli S.C."/>
            <person name="Kolisko M."/>
            <person name="Husnik F."/>
            <person name="Keeling P."/>
            <person name="Hampl V."/>
        </authorList>
    </citation>
    <scope>NUCLEOTIDE SEQUENCE [LARGE SCALE GENOMIC DNA]</scope>
    <source>
        <strain evidence="3">ST1C</strain>
    </source>
</reference>
<comment type="caution">
    <text evidence="3">The sequence shown here is derived from an EMBL/GenBank/DDBJ whole genome shotgun (WGS) entry which is preliminary data.</text>
</comment>
<feature type="region of interest" description="Disordered" evidence="2">
    <location>
        <begin position="253"/>
        <end position="274"/>
    </location>
</feature>
<keyword evidence="1" id="KW-0175">Coiled coil</keyword>
<gene>
    <name evidence="3" type="ORF">EZS28_044009</name>
</gene>
<name>A0A5J4TPU1_9EUKA</name>
<organism evidence="3 4">
    <name type="scientific">Streblomastix strix</name>
    <dbReference type="NCBI Taxonomy" id="222440"/>
    <lineage>
        <taxon>Eukaryota</taxon>
        <taxon>Metamonada</taxon>
        <taxon>Preaxostyla</taxon>
        <taxon>Oxymonadida</taxon>
        <taxon>Streblomastigidae</taxon>
        <taxon>Streblomastix</taxon>
    </lineage>
</organism>
<evidence type="ECO:0000313" key="4">
    <source>
        <dbReference type="Proteomes" id="UP000324800"/>
    </source>
</evidence>
<proteinExistence type="predicted"/>